<proteinExistence type="predicted"/>
<evidence type="ECO:0008006" key="2">
    <source>
        <dbReference type="Google" id="ProtNLM"/>
    </source>
</evidence>
<dbReference type="InterPro" id="IPR006311">
    <property type="entry name" value="TAT_signal"/>
</dbReference>
<dbReference type="EMBL" id="SNRY01000388">
    <property type="protein sequence ID" value="KAA6341454.1"/>
    <property type="molecule type" value="Genomic_DNA"/>
</dbReference>
<dbReference type="NCBIfam" id="NF045579">
    <property type="entry name" value="rhamnoside_JR"/>
    <property type="match status" value="1"/>
</dbReference>
<sequence length="960" mass="110697">MYPIKMNRRDFLARSAMVGGYLVLSSPSLLADSRIVFSNINGDKYYSLFKNPDMYYHPFVRWWWNGNKVEAKELIRELHLLKEAGIGGVEINPIKFPSDTDDLGVKSLEWLSDEWIDMLKIAFDEAKKLGLTCDLIVGTGWPFGGEFLEGEERGQIVVIGVKKIKGPTRYETSLFNLLKEADPAISEPYSGRVPQLMGLTLVPEPLERMEQIIDLSTIYKEKDLFTVDIPEGDHVLYALVKLDAFAGVINGAPGANGPSLNHLNKAAVEKYLNHISTTIQKKIGLLSENIRSFFVDSLELEGANWCEDMVETFKKRNGYDMMPYLPCTMFKTEGMGNVSDYEYGAKMGEDFKNMINRMRYDVEITKAEMFRDRFGVTFVEWCRKLNVKSRAQLYGRGFFPLESSMLCDIPEGESWTTNWLQHRIGEEMSNEDYRRGRAYTMINKYVSSAGHLSGKRLISAEEMTNTYRVFNMTLEFLKIGCDQNAIAGITHSVFHGFNYSPAEAPFPGWIRYGAYYNEKNNWWSYFKHFNEYRARVSSMLQNADMYADIAILTPIADMWTNMGMQNEPFPSVINVPYQSLLWEAMHKMGNGTDYISEPIILDSTVKKGWLCYAKRKYNTLFLIEVESMQPATLAKLYDFVTSGGHVFCIEKYPSVSLGWSDHVQRDKEVKTQVEKLMFFPDRFVLLRKPVDNDFFAWYPAIQQKYQLSPFVSIEKPNPYVMVNRYIRDDQSDFFFFVNSHLHNSHHTIVKFPKIITVGKYAWIWDLIDGNRYRIELDKDGGFSLYLGPAESRVIVFDKEEQGERWNPLPVSGKNSRTLESWDVEFRHSCENTVEDTHMYVLEDLKDTQYVNFTGVVIYRKKVNISKLQNTILNLGKVWGIAEVKVNGEDCGMNWYGNRIYDISNKLKIGENDIEIYVITTMGNYIQTLTDNKIAQKWTNRPGRPQPKQSMGLVGPVVLYE</sequence>
<accession>A0A5J4S5Y5</accession>
<dbReference type="InterPro" id="IPR008979">
    <property type="entry name" value="Galactose-bd-like_sf"/>
</dbReference>
<protein>
    <recommendedName>
        <fullName evidence="2">Glycoside hydrolase family 2</fullName>
    </recommendedName>
</protein>
<dbReference type="PANTHER" id="PTHR36848">
    <property type="entry name" value="DNA-BINDING PROTEIN (PUTATIVE SECRETED PROTEIN)-RELATED"/>
    <property type="match status" value="1"/>
</dbReference>
<comment type="caution">
    <text evidence="1">The sequence shown here is derived from an EMBL/GenBank/DDBJ whole genome shotgun (WGS) entry which is preliminary data.</text>
</comment>
<dbReference type="PANTHER" id="PTHR36848:SF2">
    <property type="entry name" value="SECRETED PROTEIN"/>
    <property type="match status" value="1"/>
</dbReference>
<dbReference type="AlphaFoldDB" id="A0A5J4S5Y5"/>
<organism evidence="1">
    <name type="scientific">termite gut metagenome</name>
    <dbReference type="NCBI Taxonomy" id="433724"/>
    <lineage>
        <taxon>unclassified sequences</taxon>
        <taxon>metagenomes</taxon>
        <taxon>organismal metagenomes</taxon>
    </lineage>
</organism>
<gene>
    <name evidence="1" type="ORF">EZS27_010741</name>
</gene>
<dbReference type="InterPro" id="IPR053161">
    <property type="entry name" value="Ulvan_degrading_GH"/>
</dbReference>
<reference evidence="1" key="1">
    <citation type="submission" date="2019-03" db="EMBL/GenBank/DDBJ databases">
        <title>Single cell metagenomics reveals metabolic interactions within the superorganism composed of flagellate Streblomastix strix and complex community of Bacteroidetes bacteria on its surface.</title>
        <authorList>
            <person name="Treitli S.C."/>
            <person name="Kolisko M."/>
            <person name="Husnik F."/>
            <person name="Keeling P."/>
            <person name="Hampl V."/>
        </authorList>
    </citation>
    <scope>NUCLEOTIDE SEQUENCE</scope>
    <source>
        <strain evidence="1">STM</strain>
    </source>
</reference>
<dbReference type="Pfam" id="PF17132">
    <property type="entry name" value="Glyco_hydro_106"/>
    <property type="match status" value="2"/>
</dbReference>
<dbReference type="PROSITE" id="PS51318">
    <property type="entry name" value="TAT"/>
    <property type="match status" value="1"/>
</dbReference>
<dbReference type="Gene3D" id="2.60.120.260">
    <property type="entry name" value="Galactose-binding domain-like"/>
    <property type="match status" value="1"/>
</dbReference>
<dbReference type="SUPFAM" id="SSF49785">
    <property type="entry name" value="Galactose-binding domain-like"/>
    <property type="match status" value="1"/>
</dbReference>
<name>A0A5J4S5Y5_9ZZZZ</name>
<evidence type="ECO:0000313" key="1">
    <source>
        <dbReference type="EMBL" id="KAA6341454.1"/>
    </source>
</evidence>